<dbReference type="InterPro" id="IPR036866">
    <property type="entry name" value="RibonucZ/Hydroxyglut_hydro"/>
</dbReference>
<dbReference type="SMART" id="SM00849">
    <property type="entry name" value="Lactamase_B"/>
    <property type="match status" value="1"/>
</dbReference>
<gene>
    <name evidence="9" type="primary">rnj</name>
    <name evidence="12" type="ORF">H9Q81_05965</name>
</gene>
<feature type="domain" description="Metallo-beta-lactamase" evidence="11">
    <location>
        <begin position="113"/>
        <end position="311"/>
    </location>
</feature>
<dbReference type="KEGG" id="fho:H9Q81_05965"/>
<evidence type="ECO:0000256" key="3">
    <source>
        <dbReference type="ARBA" id="ARBA00022723"/>
    </source>
</evidence>
<dbReference type="GO" id="GO:0004521">
    <property type="term" value="F:RNA endonuclease activity"/>
    <property type="evidence" value="ECO:0007669"/>
    <property type="project" value="UniProtKB-UniRule"/>
</dbReference>
<feature type="region of interest" description="Disordered" evidence="10">
    <location>
        <begin position="1"/>
        <end position="30"/>
    </location>
</feature>
<protein>
    <recommendedName>
        <fullName evidence="9">Ribonuclease J</fullName>
        <shortName evidence="9">RNase J</shortName>
        <ecNumber evidence="9">3.1.-.-</ecNumber>
    </recommendedName>
</protein>
<dbReference type="Gene3D" id="3.10.20.580">
    <property type="match status" value="1"/>
</dbReference>
<dbReference type="Pfam" id="PF07521">
    <property type="entry name" value="RMMBL"/>
    <property type="match status" value="1"/>
</dbReference>
<dbReference type="EC" id="3.1.-.-" evidence="9"/>
<dbReference type="GO" id="GO:0006364">
    <property type="term" value="P:rRNA processing"/>
    <property type="evidence" value="ECO:0007669"/>
    <property type="project" value="UniProtKB-UniRule"/>
</dbReference>
<comment type="subunit">
    <text evidence="9">Homodimer, may be a subunit of the RNA degradosome.</text>
</comment>
<dbReference type="GO" id="GO:0005737">
    <property type="term" value="C:cytoplasm"/>
    <property type="evidence" value="ECO:0007669"/>
    <property type="project" value="UniProtKB-SubCell"/>
</dbReference>
<evidence type="ECO:0000259" key="11">
    <source>
        <dbReference type="SMART" id="SM00849"/>
    </source>
</evidence>
<accession>A0A7G9GUQ3</accession>
<dbReference type="InterPro" id="IPR001587">
    <property type="entry name" value="RNase_J_CS"/>
</dbReference>
<dbReference type="Proteomes" id="UP000515913">
    <property type="component" value="Chromosome"/>
</dbReference>
<comment type="function">
    <text evidence="9">An RNase that has 5'-3' exonuclease and possibly endonuclease activity. Involved in maturation of rRNA and in some organisms also mRNA maturation and/or decay.</text>
</comment>
<name>A0A7G9GUQ3_9FUSO</name>
<dbReference type="InterPro" id="IPR030854">
    <property type="entry name" value="RNase_J_bac"/>
</dbReference>
<keyword evidence="2 9" id="KW-0540">Nuclease</keyword>
<dbReference type="PANTHER" id="PTHR43694:SF1">
    <property type="entry name" value="RIBONUCLEASE J"/>
    <property type="match status" value="1"/>
</dbReference>
<keyword evidence="4 9" id="KW-0255">Endonuclease</keyword>
<keyword evidence="13" id="KW-1185">Reference proteome</keyword>
<dbReference type="PROSITE" id="PS01292">
    <property type="entry name" value="UPF0036"/>
    <property type="match status" value="1"/>
</dbReference>
<dbReference type="AlphaFoldDB" id="A0A7G9GUQ3"/>
<organism evidence="12 13">
    <name type="scientific">Fusobacterium hominis</name>
    <dbReference type="NCBI Taxonomy" id="2764326"/>
    <lineage>
        <taxon>Bacteria</taxon>
        <taxon>Fusobacteriati</taxon>
        <taxon>Fusobacteriota</taxon>
        <taxon>Fusobacteriia</taxon>
        <taxon>Fusobacteriales</taxon>
        <taxon>Fusobacteriaceae</taxon>
        <taxon>Fusobacterium</taxon>
    </lineage>
</organism>
<evidence type="ECO:0000256" key="1">
    <source>
        <dbReference type="ARBA" id="ARBA00022490"/>
    </source>
</evidence>
<dbReference type="InterPro" id="IPR041636">
    <property type="entry name" value="RNase_J_C"/>
</dbReference>
<evidence type="ECO:0000256" key="6">
    <source>
        <dbReference type="ARBA" id="ARBA00022833"/>
    </source>
</evidence>
<evidence type="ECO:0000256" key="5">
    <source>
        <dbReference type="ARBA" id="ARBA00022801"/>
    </source>
</evidence>
<evidence type="ECO:0000256" key="10">
    <source>
        <dbReference type="SAM" id="MobiDB-lite"/>
    </source>
</evidence>
<dbReference type="InterPro" id="IPR001279">
    <property type="entry name" value="Metallo-B-lactamas"/>
</dbReference>
<dbReference type="EMBL" id="CP060637">
    <property type="protein sequence ID" value="QNM14535.1"/>
    <property type="molecule type" value="Genomic_DNA"/>
</dbReference>
<dbReference type="SUPFAM" id="SSF56281">
    <property type="entry name" value="Metallo-hydrolase/oxidoreductase"/>
    <property type="match status" value="1"/>
</dbReference>
<feature type="binding site" evidence="9">
    <location>
        <begin position="460"/>
        <end position="464"/>
    </location>
    <ligand>
        <name>substrate</name>
    </ligand>
</feature>
<keyword evidence="9" id="KW-0698">rRNA processing</keyword>
<evidence type="ECO:0000256" key="8">
    <source>
        <dbReference type="ARBA" id="ARBA00022884"/>
    </source>
</evidence>
<evidence type="ECO:0000256" key="7">
    <source>
        <dbReference type="ARBA" id="ARBA00022839"/>
    </source>
</evidence>
<reference evidence="12 13" key="1">
    <citation type="submission" date="2020-08" db="EMBL/GenBank/DDBJ databases">
        <authorList>
            <person name="Liu C."/>
            <person name="Sun Q."/>
        </authorList>
    </citation>
    <scope>NUCLEOTIDE SEQUENCE [LARGE SCALE GENOMIC DNA]</scope>
    <source>
        <strain evidence="12 13">NSJ-57</strain>
    </source>
</reference>
<dbReference type="GO" id="GO:0003723">
    <property type="term" value="F:RNA binding"/>
    <property type="evidence" value="ECO:0007669"/>
    <property type="project" value="UniProtKB-UniRule"/>
</dbReference>
<dbReference type="InterPro" id="IPR042173">
    <property type="entry name" value="RNase_J_2"/>
</dbReference>
<evidence type="ECO:0000313" key="12">
    <source>
        <dbReference type="EMBL" id="QNM14535.1"/>
    </source>
</evidence>
<dbReference type="InterPro" id="IPR004613">
    <property type="entry name" value="RNase_J"/>
</dbReference>
<dbReference type="InterPro" id="IPR011108">
    <property type="entry name" value="RMMBL"/>
</dbReference>
<evidence type="ECO:0000256" key="4">
    <source>
        <dbReference type="ARBA" id="ARBA00022759"/>
    </source>
</evidence>
<keyword evidence="1 9" id="KW-0963">Cytoplasm</keyword>
<dbReference type="GO" id="GO:0004534">
    <property type="term" value="F:5'-3' RNA exonuclease activity"/>
    <property type="evidence" value="ECO:0007669"/>
    <property type="project" value="UniProtKB-UniRule"/>
</dbReference>
<dbReference type="PANTHER" id="PTHR43694">
    <property type="entry name" value="RIBONUCLEASE J"/>
    <property type="match status" value="1"/>
</dbReference>
<evidence type="ECO:0000256" key="9">
    <source>
        <dbReference type="HAMAP-Rule" id="MF_01491"/>
    </source>
</evidence>
<sequence length="651" mass="72555">MLREENTNNKKSKPQNKRKKINGKSGVEEIKEKLKNMKNEIKELKVDKKEESKEIKPQKKVKNIRNNKNIKSAKPVKVVKEIKEEDKLEIKQPKTAKEEKMYVIPLGGMEEVGKNITVIQYRDEIVIVDSGVIFPDENLLGIDLVIPDFTFLENNKDKIKGLFITHGHEDHIGSIPYLYQKIDSDVPMFGGKLTLALAKSKFENGLVKNLPKMKEVKGRSRIKVGKYFTVEFIKITHSITDAYSLLITTPAGTVFHTGDFKIDLTPVDGEGVDFARLSQIGEQGVDLMLSDSTNSEVEGFTPSEKSVGEAFRNEFAKAKGRIIVAAFASHVHRLQQIINVAKEHNRKIAIDGRSLVKVFEIASSLGYLDVPEGMLVPLSEVDKLKDNKVVMLCTGTQGEPMAALSRIAKNMHKHIKIKEGDTVIISATPIPGNEKAVSNNINNLLKYDAEVVFKKIAGIHVSGHGSKDEQKLMLNLIKPKYFMPVHGEHKMLRAHQDTAIQTGIPKNNIILAQNGSKIEVTKSGAKLKGKVNAGSTLVDGLGVGDIGHIVLKDRQQLSQDGVVVIVYTIDKETGKLVAGPDIVTRGFVYSKESEDIIKEAIETLKEKIGKTEDYYSKDWGMLKNTTKEIAAKYFYNKTKRNPMILPIVMEV</sequence>
<keyword evidence="6" id="KW-0862">Zinc</keyword>
<dbReference type="Gene3D" id="3.60.15.10">
    <property type="entry name" value="Ribonuclease Z/Hydroxyacylglutathione hydrolase-like"/>
    <property type="match status" value="1"/>
</dbReference>
<feature type="compositionally biased region" description="Basic residues" evidence="10">
    <location>
        <begin position="10"/>
        <end position="22"/>
    </location>
</feature>
<comment type="similarity">
    <text evidence="9">Belongs to the metallo-beta-lactamase superfamily. RNA-metabolizing metallo-beta-lactamase-like family. Bacterial RNase J subfamily.</text>
</comment>
<dbReference type="CDD" id="cd07714">
    <property type="entry name" value="RNaseJ_MBL-fold"/>
    <property type="match status" value="1"/>
</dbReference>
<keyword evidence="3" id="KW-0479">Metal-binding</keyword>
<dbReference type="Pfam" id="PF17770">
    <property type="entry name" value="RNase_J_C"/>
    <property type="match status" value="1"/>
</dbReference>
<dbReference type="RefSeq" id="WP_187422641.1">
    <property type="nucleotide sequence ID" value="NZ_CP060637.1"/>
</dbReference>
<proteinExistence type="inferred from homology"/>
<dbReference type="Pfam" id="PF00753">
    <property type="entry name" value="Lactamase_B"/>
    <property type="match status" value="1"/>
</dbReference>
<dbReference type="GO" id="GO:0008270">
    <property type="term" value="F:zinc ion binding"/>
    <property type="evidence" value="ECO:0007669"/>
    <property type="project" value="InterPro"/>
</dbReference>
<dbReference type="HAMAP" id="MF_01491">
    <property type="entry name" value="RNase_J_bact"/>
    <property type="match status" value="1"/>
</dbReference>
<dbReference type="NCBIfam" id="TIGR00649">
    <property type="entry name" value="MG423"/>
    <property type="match status" value="1"/>
</dbReference>
<dbReference type="Gene3D" id="3.40.50.10710">
    <property type="entry name" value="Metallo-hydrolase/oxidoreductase"/>
    <property type="match status" value="1"/>
</dbReference>
<evidence type="ECO:0000313" key="13">
    <source>
        <dbReference type="Proteomes" id="UP000515913"/>
    </source>
</evidence>
<dbReference type="Pfam" id="PF22505">
    <property type="entry name" value="RNase_J_b_CASP"/>
    <property type="match status" value="1"/>
</dbReference>
<comment type="subcellular location">
    <subcellularLocation>
        <location evidence="9">Cytoplasm</location>
    </subcellularLocation>
</comment>
<evidence type="ECO:0000256" key="2">
    <source>
        <dbReference type="ARBA" id="ARBA00022722"/>
    </source>
</evidence>
<keyword evidence="7 9" id="KW-0269">Exonuclease</keyword>
<keyword evidence="8 9" id="KW-0694">RNA-binding</keyword>
<keyword evidence="5 9" id="KW-0378">Hydrolase</keyword>
<dbReference type="InterPro" id="IPR055132">
    <property type="entry name" value="RNase_J_b_CASP"/>
</dbReference>